<dbReference type="RefSeq" id="WP_369780133.1">
    <property type="nucleotide sequence ID" value="NZ_CP165727.1"/>
</dbReference>
<dbReference type="AlphaFoldDB" id="A0AB39YEG0"/>
<gene>
    <name evidence="1" type="ORF">AB5J51_40080</name>
</gene>
<dbReference type="InterPro" id="IPR011990">
    <property type="entry name" value="TPR-like_helical_dom_sf"/>
</dbReference>
<organism evidence="1">
    <name type="scientific">Streptomyces sp. R33</name>
    <dbReference type="NCBI Taxonomy" id="3238629"/>
    <lineage>
        <taxon>Bacteria</taxon>
        <taxon>Bacillati</taxon>
        <taxon>Actinomycetota</taxon>
        <taxon>Actinomycetes</taxon>
        <taxon>Kitasatosporales</taxon>
        <taxon>Streptomycetaceae</taxon>
        <taxon>Streptomyces</taxon>
    </lineage>
</organism>
<name>A0AB39YEG0_9ACTN</name>
<sequence>MSVLPNHVLVAWMHDQQLSSRELAELVNGAVAQLTGRHGGLDDSNIRAWRSGRVRCPKNVQLRALELVSGKSATDLGFERRTRTPAPAPAKEEPPVLRRHLIQGAAAIAATAATPSYAASPRIGVTDVECLQQRFAEVVASDHRHGGQQTIEQQAAALSEEALRLQASGTASQRVRGYLYASAAAFRSSAMWAAIDGRRYNRAIEHMRHAQQLAAMSGDQAIQFRIWSHAGTMYRHMKRPADAAAANDVARTLAITRRDPMFASLGHARHAAIHATAGDLKATRRALDTAQEAMQRADPDADRPVWMRAFYDQAELDSLALSAFMSLAQYDAAEAHAHRCLANLRPHMHRSRAITTSRLALAQLGQGDLEPAVTSAMRVPRDAATSHPRVVEMLATLGSELRKNAPRTPHARLWTEYTRSLKGTTK</sequence>
<evidence type="ECO:0000313" key="1">
    <source>
        <dbReference type="EMBL" id="XDV68640.1"/>
    </source>
</evidence>
<proteinExistence type="predicted"/>
<dbReference type="EMBL" id="CP165727">
    <property type="protein sequence ID" value="XDV68640.1"/>
    <property type="molecule type" value="Genomic_DNA"/>
</dbReference>
<protein>
    <submittedName>
        <fullName evidence="1">XRE family transcriptional regulator</fullName>
    </submittedName>
</protein>
<dbReference type="Gene3D" id="1.25.40.10">
    <property type="entry name" value="Tetratricopeptide repeat domain"/>
    <property type="match status" value="1"/>
</dbReference>
<dbReference type="SUPFAM" id="SSF48452">
    <property type="entry name" value="TPR-like"/>
    <property type="match status" value="1"/>
</dbReference>
<reference evidence="1" key="1">
    <citation type="submission" date="2024-08" db="EMBL/GenBank/DDBJ databases">
        <authorList>
            <person name="Yu S.T."/>
        </authorList>
    </citation>
    <scope>NUCLEOTIDE SEQUENCE</scope>
    <source>
        <strain evidence="1">R33</strain>
    </source>
</reference>
<accession>A0AB39YEG0</accession>